<evidence type="ECO:0000313" key="2">
    <source>
        <dbReference type="Proteomes" id="UP000232003"/>
    </source>
</evidence>
<sequence length="59" mass="6951">MESRKEKYFLQPKHKRNVEAAIPCEDAIHRVFFLPIIYIAQIIPSFLGWQLHKCKAILA</sequence>
<dbReference type="Proteomes" id="UP000232003">
    <property type="component" value="Chromosome"/>
</dbReference>
<name>A0A2K8SZR3_9NOSO</name>
<proteinExistence type="predicted"/>
<dbReference type="EMBL" id="CP024785">
    <property type="protein sequence ID" value="AUB40909.1"/>
    <property type="molecule type" value="Genomic_DNA"/>
</dbReference>
<gene>
    <name evidence="1" type="ORF">COO91_06945</name>
</gene>
<dbReference type="AlphaFoldDB" id="A0A2K8SZR3"/>
<organism evidence="1 2">
    <name type="scientific">Nostoc flagelliforme CCNUN1</name>
    <dbReference type="NCBI Taxonomy" id="2038116"/>
    <lineage>
        <taxon>Bacteria</taxon>
        <taxon>Bacillati</taxon>
        <taxon>Cyanobacteriota</taxon>
        <taxon>Cyanophyceae</taxon>
        <taxon>Nostocales</taxon>
        <taxon>Nostocaceae</taxon>
        <taxon>Nostoc</taxon>
    </lineage>
</organism>
<reference evidence="1 2" key="1">
    <citation type="submission" date="2017-11" db="EMBL/GenBank/DDBJ databases">
        <title>Complete genome of a free-living desiccation-tolerant cyanobacterium and its photosynthetic adaptation to extreme terrestrial habitat.</title>
        <authorList>
            <person name="Shang J."/>
        </authorList>
    </citation>
    <scope>NUCLEOTIDE SEQUENCE [LARGE SCALE GENOMIC DNA]</scope>
    <source>
        <strain evidence="1 2">CCNUN1</strain>
    </source>
</reference>
<dbReference type="KEGG" id="nfl:COO91_06945"/>
<accession>A0A2K8SZR3</accession>
<protein>
    <submittedName>
        <fullName evidence="1">Uncharacterized protein</fullName>
    </submittedName>
</protein>
<keyword evidence="2" id="KW-1185">Reference proteome</keyword>
<evidence type="ECO:0000313" key="1">
    <source>
        <dbReference type="EMBL" id="AUB40909.1"/>
    </source>
</evidence>
<dbReference type="RefSeq" id="WP_100901475.1">
    <property type="nucleotide sequence ID" value="NZ_CAWNNC010000001.1"/>
</dbReference>